<sequence length="273" mass="31021">MGGCLSSSSKKERSKQPIRPIGDSKSKKAQKKSRKKASKIPAMAHSDLTALYKEITGFQTQFNDQSQVWLVLNKAKDFEVMQAMSKKMPDVKELDVQGISEEKNEQVQSFLELYFPNTVGSFEFHYGSPLTSITPFMEGMEVASKKVTTKMRIYNFEIGEQELFDLFIWNKSKDWIGLRECTLSLSEIPNFKSSLKGSTLRILDLSECGSSSHGDWSKNPQEFENLVEGLAISEDFKANLQELWMTNCGFSETQIYQVLKKHGLQHVNIYGAR</sequence>
<evidence type="ECO:0000313" key="3">
    <source>
        <dbReference type="Proteomes" id="UP001295684"/>
    </source>
</evidence>
<dbReference type="Proteomes" id="UP001295684">
    <property type="component" value="Unassembled WGS sequence"/>
</dbReference>
<feature type="compositionally biased region" description="Basic residues" evidence="1">
    <location>
        <begin position="27"/>
        <end position="38"/>
    </location>
</feature>
<proteinExistence type="predicted"/>
<feature type="region of interest" description="Disordered" evidence="1">
    <location>
        <begin position="1"/>
        <end position="40"/>
    </location>
</feature>
<accession>A0AAD1Y0N7</accession>
<evidence type="ECO:0000313" key="2">
    <source>
        <dbReference type="EMBL" id="CAI2381550.1"/>
    </source>
</evidence>
<dbReference type="AlphaFoldDB" id="A0AAD1Y0N7"/>
<protein>
    <submittedName>
        <fullName evidence="2">Uncharacterized protein</fullName>
    </submittedName>
</protein>
<reference evidence="2" key="1">
    <citation type="submission" date="2023-07" db="EMBL/GenBank/DDBJ databases">
        <authorList>
            <consortium name="AG Swart"/>
            <person name="Singh M."/>
            <person name="Singh A."/>
            <person name="Seah K."/>
            <person name="Emmerich C."/>
        </authorList>
    </citation>
    <scope>NUCLEOTIDE SEQUENCE</scope>
    <source>
        <strain evidence="2">DP1</strain>
    </source>
</reference>
<comment type="caution">
    <text evidence="2">The sequence shown here is derived from an EMBL/GenBank/DDBJ whole genome shotgun (WGS) entry which is preliminary data.</text>
</comment>
<gene>
    <name evidence="2" type="ORF">ECRASSUSDP1_LOCUS23006</name>
</gene>
<keyword evidence="3" id="KW-1185">Reference proteome</keyword>
<organism evidence="2 3">
    <name type="scientific">Euplotes crassus</name>
    <dbReference type="NCBI Taxonomy" id="5936"/>
    <lineage>
        <taxon>Eukaryota</taxon>
        <taxon>Sar</taxon>
        <taxon>Alveolata</taxon>
        <taxon>Ciliophora</taxon>
        <taxon>Intramacronucleata</taxon>
        <taxon>Spirotrichea</taxon>
        <taxon>Hypotrichia</taxon>
        <taxon>Euplotida</taxon>
        <taxon>Euplotidae</taxon>
        <taxon>Moneuplotes</taxon>
    </lineage>
</organism>
<evidence type="ECO:0000256" key="1">
    <source>
        <dbReference type="SAM" id="MobiDB-lite"/>
    </source>
</evidence>
<dbReference type="EMBL" id="CAMPGE010023630">
    <property type="protein sequence ID" value="CAI2381550.1"/>
    <property type="molecule type" value="Genomic_DNA"/>
</dbReference>
<name>A0AAD1Y0N7_EUPCR</name>